<evidence type="ECO:0000313" key="1">
    <source>
        <dbReference type="EMBL" id="KAL3961853.1"/>
    </source>
</evidence>
<gene>
    <name evidence="1" type="ORF">ACCO45_003376</name>
</gene>
<evidence type="ECO:0000313" key="2">
    <source>
        <dbReference type="Proteomes" id="UP001638806"/>
    </source>
</evidence>
<organism evidence="1 2">
    <name type="scientific">Purpureocillium lilacinum</name>
    <name type="common">Paecilomyces lilacinus</name>
    <dbReference type="NCBI Taxonomy" id="33203"/>
    <lineage>
        <taxon>Eukaryota</taxon>
        <taxon>Fungi</taxon>
        <taxon>Dikarya</taxon>
        <taxon>Ascomycota</taxon>
        <taxon>Pezizomycotina</taxon>
        <taxon>Sordariomycetes</taxon>
        <taxon>Hypocreomycetidae</taxon>
        <taxon>Hypocreales</taxon>
        <taxon>Ophiocordycipitaceae</taxon>
        <taxon>Purpureocillium</taxon>
    </lineage>
</organism>
<proteinExistence type="predicted"/>
<sequence>MFSNDRLEEKKVCRLLPGGEAAEVNLVLWGDMRPHPLLRRPCSFAIEAKSTNYCSRRPAALLDCHSRRCPSPGATSRSQAAELAAFAAPDAHTVDRKLITKGVLQMMVRGGVGTRDPPPHSEAPSPAQETTFMASASDEARVHQSGLRNGHRPGTTLPRLTERGRPGA</sequence>
<dbReference type="EMBL" id="JBGNUJ010000003">
    <property type="protein sequence ID" value="KAL3961853.1"/>
    <property type="molecule type" value="Genomic_DNA"/>
</dbReference>
<comment type="caution">
    <text evidence="1">The sequence shown here is derived from an EMBL/GenBank/DDBJ whole genome shotgun (WGS) entry which is preliminary data.</text>
</comment>
<reference evidence="1" key="1">
    <citation type="submission" date="2024-12" db="EMBL/GenBank/DDBJ databases">
        <title>Comparative genomics and development of molecular markers within Purpureocillium lilacinum and among Purpureocillium species.</title>
        <authorList>
            <person name="Yeh Z.-Y."/>
            <person name="Ni N.-T."/>
            <person name="Lo P.-H."/>
            <person name="Mushyakhwo K."/>
            <person name="Lin C.-F."/>
            <person name="Nai Y.-S."/>
        </authorList>
    </citation>
    <scope>NUCLEOTIDE SEQUENCE</scope>
    <source>
        <strain evidence="1">NCHU-NPUST-175</strain>
    </source>
</reference>
<name>A0ACC4E2W2_PURLI</name>
<keyword evidence="2" id="KW-1185">Reference proteome</keyword>
<protein>
    <submittedName>
        <fullName evidence="1">Uncharacterized protein</fullName>
    </submittedName>
</protein>
<accession>A0ACC4E2W2</accession>
<dbReference type="Proteomes" id="UP001638806">
    <property type="component" value="Unassembled WGS sequence"/>
</dbReference>